<gene>
    <name evidence="2" type="primary">48</name>
    <name evidence="2" type="ORF">SEA_RABBITRUN_48</name>
</gene>
<dbReference type="Proteomes" id="UP000515957">
    <property type="component" value="Segment"/>
</dbReference>
<dbReference type="KEGG" id="vg:70080697"/>
<reference evidence="2 3" key="1">
    <citation type="submission" date="2020-06" db="EMBL/GenBank/DDBJ databases">
        <authorList>
            <person name="Herren C.D."/>
            <person name="Smith Caldas M."/>
            <person name="Brooke G.M."/>
            <person name="Cabrera L.J."/>
            <person name="Caudill C.B."/>
            <person name="Ewell K.O."/>
            <person name="Haas C.L."/>
            <person name="Shapland G.L."/>
            <person name="Sitek C.J."/>
            <person name="Thompson J.S."/>
            <person name="Pollenz R.S."/>
            <person name="Garlena R.A."/>
            <person name="Russell D.A."/>
            <person name="Pope W.H."/>
            <person name="Jacobs-Sera D."/>
            <person name="Hatfull G.F."/>
        </authorList>
    </citation>
    <scope>NUCLEOTIDE SEQUENCE [LARGE SCALE GENOMIC DNA]</scope>
</reference>
<dbReference type="RefSeq" id="YP_010246161.1">
    <property type="nucleotide sequence ID" value="NC_060133.1"/>
</dbReference>
<protein>
    <submittedName>
        <fullName evidence="2">Uncharacterized protein</fullName>
    </submittedName>
</protein>
<evidence type="ECO:0000256" key="1">
    <source>
        <dbReference type="SAM" id="Phobius"/>
    </source>
</evidence>
<name>A0A7G8LIL9_9CAUD</name>
<dbReference type="EMBL" id="MT658805">
    <property type="protein sequence ID" value="QNJ57091.1"/>
    <property type="molecule type" value="Genomic_DNA"/>
</dbReference>
<keyword evidence="3" id="KW-1185">Reference proteome</keyword>
<keyword evidence="1" id="KW-0812">Transmembrane</keyword>
<evidence type="ECO:0000313" key="3">
    <source>
        <dbReference type="Proteomes" id="UP000515957"/>
    </source>
</evidence>
<proteinExistence type="predicted"/>
<keyword evidence="1" id="KW-1133">Transmembrane helix</keyword>
<sequence length="30" mass="3142">MKGKLEVVFAYLCGVCIFGIAFYSLIGGAA</sequence>
<evidence type="ECO:0000313" key="2">
    <source>
        <dbReference type="EMBL" id="QNJ57091.1"/>
    </source>
</evidence>
<accession>A0A7G8LIL9</accession>
<organism evidence="2 3">
    <name type="scientific">Gordonia phage Rabbitrun</name>
    <dbReference type="NCBI Taxonomy" id="2762280"/>
    <lineage>
        <taxon>Viruses</taxon>
        <taxon>Duplodnaviria</taxon>
        <taxon>Heunggongvirae</taxon>
        <taxon>Uroviricota</taxon>
        <taxon>Caudoviricetes</taxon>
        <taxon>Deeyouvirinae</taxon>
        <taxon>Nevillevirus</taxon>
        <taxon>Nevillevirus rabbitrun</taxon>
    </lineage>
</organism>
<feature type="transmembrane region" description="Helical" evidence="1">
    <location>
        <begin position="7"/>
        <end position="26"/>
    </location>
</feature>
<keyword evidence="1" id="KW-0472">Membrane</keyword>
<dbReference type="GeneID" id="70080697"/>